<feature type="signal peptide" evidence="1">
    <location>
        <begin position="1"/>
        <end position="24"/>
    </location>
</feature>
<protein>
    <recommendedName>
        <fullName evidence="4">CVNH domain-containing protein</fullName>
    </recommendedName>
</protein>
<name>A0A521G0V6_9BACT</name>
<dbReference type="AlphaFoldDB" id="A0A521G0V6"/>
<keyword evidence="1" id="KW-0732">Signal</keyword>
<gene>
    <name evidence="2" type="ORF">CDV28_12111</name>
</gene>
<dbReference type="EMBL" id="NQJD01000021">
    <property type="protein sequence ID" value="TAA74618.1"/>
    <property type="molecule type" value="Genomic_DNA"/>
</dbReference>
<evidence type="ECO:0000313" key="3">
    <source>
        <dbReference type="Proteomes" id="UP000316238"/>
    </source>
</evidence>
<proteinExistence type="predicted"/>
<sequence length="151" mass="16877">MRAKALSALAAALILLAAAGSAQAELGFRNKKSKMLHLDCSKSVKGRFAYTCYDRDGKETHLDEGQEWELLNHQQVCFQHNGGRIRTCHELSKPSSSAKKSYACFDAGGKQSPFTLEKEWKRLAGDDKICAKKLKRFDVPRNMTMPSLNLE</sequence>
<accession>A0A521G0V6</accession>
<organism evidence="2 3">
    <name type="scientific">Candidatus Electronema aureum</name>
    <dbReference type="NCBI Taxonomy" id="2005002"/>
    <lineage>
        <taxon>Bacteria</taxon>
        <taxon>Pseudomonadati</taxon>
        <taxon>Thermodesulfobacteriota</taxon>
        <taxon>Desulfobulbia</taxon>
        <taxon>Desulfobulbales</taxon>
        <taxon>Desulfobulbaceae</taxon>
        <taxon>Candidatus Electronema</taxon>
    </lineage>
</organism>
<evidence type="ECO:0000313" key="2">
    <source>
        <dbReference type="EMBL" id="TAA74618.1"/>
    </source>
</evidence>
<comment type="caution">
    <text evidence="2">The sequence shown here is derived from an EMBL/GenBank/DDBJ whole genome shotgun (WGS) entry which is preliminary data.</text>
</comment>
<dbReference type="Proteomes" id="UP000316238">
    <property type="component" value="Unassembled WGS sequence"/>
</dbReference>
<evidence type="ECO:0000256" key="1">
    <source>
        <dbReference type="SAM" id="SignalP"/>
    </source>
</evidence>
<reference evidence="2" key="1">
    <citation type="submission" date="2017-07" db="EMBL/GenBank/DDBJ databases">
        <title>The cable genome - Insights into the physiology and evolution of filamentous bacteria capable of sulfide oxidation via long distance electron transfer.</title>
        <authorList>
            <person name="Thorup C."/>
            <person name="Bjerg J.T."/>
            <person name="Schreiber L."/>
            <person name="Nielsen L.P."/>
            <person name="Kjeldsen K.U."/>
            <person name="Boesen T."/>
            <person name="Boggild A."/>
            <person name="Meysman F."/>
            <person name="Geelhoed J."/>
            <person name="Schramm A."/>
        </authorList>
    </citation>
    <scope>NUCLEOTIDE SEQUENCE [LARGE SCALE GENOMIC DNA]</scope>
    <source>
        <strain evidence="2">GS</strain>
    </source>
</reference>
<keyword evidence="3" id="KW-1185">Reference proteome</keyword>
<feature type="chain" id="PRO_5021799425" description="CVNH domain-containing protein" evidence="1">
    <location>
        <begin position="25"/>
        <end position="151"/>
    </location>
</feature>
<evidence type="ECO:0008006" key="4">
    <source>
        <dbReference type="Google" id="ProtNLM"/>
    </source>
</evidence>